<comment type="caution">
    <text evidence="1">The sequence shown here is derived from an EMBL/GenBank/DDBJ whole genome shotgun (WGS) entry which is preliminary data.</text>
</comment>
<proteinExistence type="predicted"/>
<name>A0A8X6UBC2_NEPPI</name>
<sequence length="138" mass="15413">MLTELNDYGNSQNSQTVYTTASFEDGTSRSDVFSSSHPVFRLHSLVQSSDCSLPALYPFVTAGKPPSLQVVPPPVIAIFFNYTCVLTLFCGQSELWFFACLNFLKTFLVLSPDRSTLTVTYFPCFKIRNIFSLPSTIL</sequence>
<organism evidence="1 2">
    <name type="scientific">Nephila pilipes</name>
    <name type="common">Giant wood spider</name>
    <name type="synonym">Nephila maculata</name>
    <dbReference type="NCBI Taxonomy" id="299642"/>
    <lineage>
        <taxon>Eukaryota</taxon>
        <taxon>Metazoa</taxon>
        <taxon>Ecdysozoa</taxon>
        <taxon>Arthropoda</taxon>
        <taxon>Chelicerata</taxon>
        <taxon>Arachnida</taxon>
        <taxon>Araneae</taxon>
        <taxon>Araneomorphae</taxon>
        <taxon>Entelegynae</taxon>
        <taxon>Araneoidea</taxon>
        <taxon>Nephilidae</taxon>
        <taxon>Nephila</taxon>
    </lineage>
</organism>
<dbReference type="AlphaFoldDB" id="A0A8X6UBC2"/>
<reference evidence="1" key="1">
    <citation type="submission" date="2020-08" db="EMBL/GenBank/DDBJ databases">
        <title>Multicomponent nature underlies the extraordinary mechanical properties of spider dragline silk.</title>
        <authorList>
            <person name="Kono N."/>
            <person name="Nakamura H."/>
            <person name="Mori M."/>
            <person name="Yoshida Y."/>
            <person name="Ohtoshi R."/>
            <person name="Malay A.D."/>
            <person name="Moran D.A.P."/>
            <person name="Tomita M."/>
            <person name="Numata K."/>
            <person name="Arakawa K."/>
        </authorList>
    </citation>
    <scope>NUCLEOTIDE SEQUENCE</scope>
</reference>
<evidence type="ECO:0000313" key="1">
    <source>
        <dbReference type="EMBL" id="GFU00156.1"/>
    </source>
</evidence>
<gene>
    <name evidence="1" type="ORF">NPIL_113101</name>
</gene>
<dbReference type="EMBL" id="BMAW01027065">
    <property type="protein sequence ID" value="GFU00156.1"/>
    <property type="molecule type" value="Genomic_DNA"/>
</dbReference>
<keyword evidence="2" id="KW-1185">Reference proteome</keyword>
<accession>A0A8X6UBC2</accession>
<protein>
    <submittedName>
        <fullName evidence="1">Uncharacterized protein</fullName>
    </submittedName>
</protein>
<dbReference type="Proteomes" id="UP000887013">
    <property type="component" value="Unassembled WGS sequence"/>
</dbReference>
<evidence type="ECO:0000313" key="2">
    <source>
        <dbReference type="Proteomes" id="UP000887013"/>
    </source>
</evidence>